<keyword evidence="2" id="KW-1185">Reference proteome</keyword>
<proteinExistence type="predicted"/>
<name>A0A498KF76_MALDO</name>
<reference evidence="1 2" key="1">
    <citation type="submission" date="2018-10" db="EMBL/GenBank/DDBJ databases">
        <title>A high-quality apple genome assembly.</title>
        <authorList>
            <person name="Hu J."/>
        </authorList>
    </citation>
    <scope>NUCLEOTIDE SEQUENCE [LARGE SCALE GENOMIC DNA]</scope>
    <source>
        <strain evidence="2">cv. HFTH1</strain>
        <tissue evidence="1">Young leaf</tissue>
    </source>
</reference>
<protein>
    <submittedName>
        <fullName evidence="1">Uncharacterized protein</fullName>
    </submittedName>
</protein>
<comment type="caution">
    <text evidence="1">The sequence shown here is derived from an EMBL/GenBank/DDBJ whole genome shotgun (WGS) entry which is preliminary data.</text>
</comment>
<evidence type="ECO:0000313" key="2">
    <source>
        <dbReference type="Proteomes" id="UP000290289"/>
    </source>
</evidence>
<accession>A0A498KF76</accession>
<dbReference type="Proteomes" id="UP000290289">
    <property type="component" value="Chromosome 3"/>
</dbReference>
<evidence type="ECO:0000313" key="1">
    <source>
        <dbReference type="EMBL" id="RXI04202.1"/>
    </source>
</evidence>
<dbReference type="AlphaFoldDB" id="A0A498KF76"/>
<dbReference type="EMBL" id="RDQH01000329">
    <property type="protein sequence ID" value="RXI04202.1"/>
    <property type="molecule type" value="Genomic_DNA"/>
</dbReference>
<organism evidence="1 2">
    <name type="scientific">Malus domestica</name>
    <name type="common">Apple</name>
    <name type="synonym">Pyrus malus</name>
    <dbReference type="NCBI Taxonomy" id="3750"/>
    <lineage>
        <taxon>Eukaryota</taxon>
        <taxon>Viridiplantae</taxon>
        <taxon>Streptophyta</taxon>
        <taxon>Embryophyta</taxon>
        <taxon>Tracheophyta</taxon>
        <taxon>Spermatophyta</taxon>
        <taxon>Magnoliopsida</taxon>
        <taxon>eudicotyledons</taxon>
        <taxon>Gunneridae</taxon>
        <taxon>Pentapetalae</taxon>
        <taxon>rosids</taxon>
        <taxon>fabids</taxon>
        <taxon>Rosales</taxon>
        <taxon>Rosaceae</taxon>
        <taxon>Amygdaloideae</taxon>
        <taxon>Maleae</taxon>
        <taxon>Malus</taxon>
    </lineage>
</organism>
<sequence>MSASLTPIYGEAAPKSQTRDLPLMGEGTCPHFVFVIYCDSFILIVYSSGNAANGQITSERSATPLLPDFMDSSKGYLHNYYMSAAYYYGGSSKDDKQEKEITDCKLDGQKKAIEIQWVPNP</sequence>
<gene>
    <name evidence="1" type="ORF">DVH24_038476</name>
</gene>